<protein>
    <recommendedName>
        <fullName evidence="7">Homoserine O-acetyltransferase</fullName>
        <shortName evidence="7">HAT</shortName>
        <ecNumber evidence="7">2.3.1.31</ecNumber>
    </recommendedName>
    <alternativeName>
        <fullName evidence="7">Homoserine transacetylase</fullName>
        <shortName evidence="7">HTA</shortName>
    </alternativeName>
</protein>
<feature type="active site" description="Acyl-thioester intermediate" evidence="7 8">
    <location>
        <position position="142"/>
    </location>
</feature>
<dbReference type="UniPathway" id="UPA00051">
    <property type="reaction ID" value="UER00074"/>
</dbReference>
<evidence type="ECO:0000256" key="3">
    <source>
        <dbReference type="ARBA" id="ARBA00022679"/>
    </source>
</evidence>
<dbReference type="PANTHER" id="PTHR20919">
    <property type="entry name" value="HOMOSERINE O-SUCCINYLTRANSFERASE"/>
    <property type="match status" value="1"/>
</dbReference>
<dbReference type="HAMAP" id="MF_00295">
    <property type="entry name" value="MetA_acyltransf"/>
    <property type="match status" value="1"/>
</dbReference>
<sequence length="325" mass="38452">MPINIQNGLPAKTILENEKIFAIEDDSARKQRVRPIQMVILNLMPKKIETETQILRLISKSPLQVSIDLMKIDSHKSKNTSEEHLVKFYKDYHTFLNNYYDCMIVTGAPVEHLEFEEVDYWKELCEIMEWSKTHVYSVMHICWGAQAGLYYHYGIKKQMLSEKMFGIFTHHLEDEYDFLTNGFDEYHFTPHSRHTKIDEEALLKDKRLVVLSKGEKTGSNIIVTKDYRQIFVTGHFEYGVETLSQEYFRDLNEGKPIHIPENYFLNDDPEQKPILKWRSHANLLYRNWLNYVYQLTPYVIENIQNVDPIGTSKKDEHGYSKAFIK</sequence>
<feature type="active site" description="Proton acceptor" evidence="7">
    <location>
        <position position="235"/>
    </location>
</feature>
<evidence type="ECO:0000256" key="5">
    <source>
        <dbReference type="ARBA" id="ARBA00023315"/>
    </source>
</evidence>
<dbReference type="InterPro" id="IPR005697">
    <property type="entry name" value="HST_MetA"/>
</dbReference>
<dbReference type="GO" id="GO:0019281">
    <property type="term" value="P:L-methionine biosynthetic process from homoserine via O-succinyl-L-homoserine and cystathionine"/>
    <property type="evidence" value="ECO:0007669"/>
    <property type="project" value="InterPro"/>
</dbReference>
<accession>A0A7X2T3L0</accession>
<feature type="binding site" evidence="7">
    <location>
        <position position="192"/>
    </location>
    <ligand>
        <name>substrate</name>
    </ligand>
</feature>
<evidence type="ECO:0000256" key="1">
    <source>
        <dbReference type="ARBA" id="ARBA00022490"/>
    </source>
</evidence>
<dbReference type="PANTHER" id="PTHR20919:SF0">
    <property type="entry name" value="HOMOSERINE O-SUCCINYLTRANSFERASE"/>
    <property type="match status" value="1"/>
</dbReference>
<comment type="caution">
    <text evidence="7">Lacks conserved residue(s) required for the propagation of feature annotation.</text>
</comment>
<evidence type="ECO:0000256" key="7">
    <source>
        <dbReference type="HAMAP-Rule" id="MF_00295"/>
    </source>
</evidence>
<keyword evidence="3 7" id="KW-0808">Transferase</keyword>
<dbReference type="NCBIfam" id="TIGR01001">
    <property type="entry name" value="metA"/>
    <property type="match status" value="1"/>
</dbReference>
<organism evidence="9 10">
    <name type="scientific">Floccifex porci</name>
    <dbReference type="NCBI Taxonomy" id="2606629"/>
    <lineage>
        <taxon>Bacteria</taxon>
        <taxon>Bacillati</taxon>
        <taxon>Bacillota</taxon>
        <taxon>Erysipelotrichia</taxon>
        <taxon>Erysipelotrichales</taxon>
        <taxon>Erysipelotrichaceae</taxon>
        <taxon>Floccifex</taxon>
    </lineage>
</organism>
<feature type="site" description="Important for acyl-CoA specificity" evidence="7">
    <location>
        <position position="111"/>
    </location>
</feature>
<dbReference type="RefSeq" id="WP_154459289.1">
    <property type="nucleotide sequence ID" value="NZ_JAQYTQ010000021.1"/>
</dbReference>
<evidence type="ECO:0000256" key="8">
    <source>
        <dbReference type="PIRSR" id="PIRSR000450-1"/>
    </source>
</evidence>
<dbReference type="InterPro" id="IPR029062">
    <property type="entry name" value="Class_I_gatase-like"/>
</dbReference>
<proteinExistence type="inferred from homology"/>
<comment type="pathway">
    <text evidence="7">Amino-acid biosynthesis; L-methionine biosynthesis via de novo pathway; O-acetyl-L-homoserine from L-homoserine: step 1/1.</text>
</comment>
<keyword evidence="10" id="KW-1185">Reference proteome</keyword>
<dbReference type="AlphaFoldDB" id="A0A7X2T3L0"/>
<dbReference type="GO" id="GO:0005737">
    <property type="term" value="C:cytoplasm"/>
    <property type="evidence" value="ECO:0007669"/>
    <property type="project" value="UniProtKB-SubCell"/>
</dbReference>
<evidence type="ECO:0000313" key="9">
    <source>
        <dbReference type="EMBL" id="MSS00816.1"/>
    </source>
</evidence>
<keyword evidence="2 7" id="KW-0028">Amino-acid biosynthesis</keyword>
<gene>
    <name evidence="7" type="primary">metAA</name>
    <name evidence="9" type="ORF">FYJ50_01555</name>
</gene>
<comment type="subcellular location">
    <subcellularLocation>
        <location evidence="7">Cytoplasm</location>
    </subcellularLocation>
</comment>
<reference evidence="9 10" key="1">
    <citation type="submission" date="2019-08" db="EMBL/GenBank/DDBJ databases">
        <title>In-depth cultivation of the pig gut microbiome towards novel bacterial diversity and tailored functional studies.</title>
        <authorList>
            <person name="Wylensek D."/>
            <person name="Hitch T.C.A."/>
            <person name="Clavel T."/>
        </authorList>
    </citation>
    <scope>NUCLEOTIDE SEQUENCE [LARGE SCALE GENOMIC DNA]</scope>
    <source>
        <strain evidence="9 10">LKV-178-WT-2G</strain>
    </source>
</reference>
<feature type="binding site" evidence="7">
    <location>
        <position position="249"/>
    </location>
    <ligand>
        <name>substrate</name>
    </ligand>
</feature>
<comment type="function">
    <text evidence="7">Transfers an acetyl group from acetyl-CoA to L-homoserine, forming acetyl-L-homoserine.</text>
</comment>
<dbReference type="Gene3D" id="3.40.50.880">
    <property type="match status" value="1"/>
</dbReference>
<keyword evidence="4 7" id="KW-0486">Methionine biosynthesis</keyword>
<comment type="caution">
    <text evidence="9">The sequence shown here is derived from an EMBL/GenBank/DDBJ whole genome shotgun (WGS) entry which is preliminary data.</text>
</comment>
<dbReference type="CDD" id="cd03131">
    <property type="entry name" value="GATase1_HTS"/>
    <property type="match status" value="1"/>
</dbReference>
<dbReference type="EC" id="2.3.1.31" evidence="7"/>
<comment type="similarity">
    <text evidence="7">Belongs to the MetA family.</text>
</comment>
<dbReference type="Proteomes" id="UP000470082">
    <property type="component" value="Unassembled WGS sequence"/>
</dbReference>
<dbReference type="EMBL" id="VUMM01000002">
    <property type="protein sequence ID" value="MSS00816.1"/>
    <property type="molecule type" value="Genomic_DNA"/>
</dbReference>
<dbReference type="GO" id="GO:0004414">
    <property type="term" value="F:homoserine O-acetyltransferase activity"/>
    <property type="evidence" value="ECO:0007669"/>
    <property type="project" value="UniProtKB-EC"/>
</dbReference>
<evidence type="ECO:0000256" key="2">
    <source>
        <dbReference type="ARBA" id="ARBA00022605"/>
    </source>
</evidence>
<feature type="active site" evidence="7">
    <location>
        <position position="237"/>
    </location>
</feature>
<feature type="binding site" evidence="7">
    <location>
        <position position="163"/>
    </location>
    <ligand>
        <name>substrate</name>
    </ligand>
</feature>
<evidence type="ECO:0000256" key="4">
    <source>
        <dbReference type="ARBA" id="ARBA00023167"/>
    </source>
</evidence>
<keyword evidence="5 7" id="KW-0012">Acyltransferase</keyword>
<feature type="site" description="Important for substrate specificity" evidence="7">
    <location>
        <position position="192"/>
    </location>
</feature>
<dbReference type="InterPro" id="IPR033752">
    <property type="entry name" value="MetA_family"/>
</dbReference>
<dbReference type="PIRSF" id="PIRSF000450">
    <property type="entry name" value="H_ser_succinyltr"/>
    <property type="match status" value="1"/>
</dbReference>
<comment type="catalytic activity">
    <reaction evidence="6 7">
        <text>L-homoserine + acetyl-CoA = O-acetyl-L-homoserine + CoA</text>
        <dbReference type="Rhea" id="RHEA:13701"/>
        <dbReference type="ChEBI" id="CHEBI:57287"/>
        <dbReference type="ChEBI" id="CHEBI:57288"/>
        <dbReference type="ChEBI" id="CHEBI:57476"/>
        <dbReference type="ChEBI" id="CHEBI:57716"/>
        <dbReference type="EC" id="2.3.1.31"/>
    </reaction>
</comment>
<dbReference type="SUPFAM" id="SSF52317">
    <property type="entry name" value="Class I glutamine amidotransferase-like"/>
    <property type="match status" value="1"/>
</dbReference>
<name>A0A7X2T3L0_9FIRM</name>
<dbReference type="GO" id="GO:0008899">
    <property type="term" value="F:homoserine O-succinyltransferase activity"/>
    <property type="evidence" value="ECO:0007669"/>
    <property type="project" value="UniProtKB-UniRule"/>
</dbReference>
<keyword evidence="1 7" id="KW-0963">Cytoplasm</keyword>
<evidence type="ECO:0000256" key="6">
    <source>
        <dbReference type="ARBA" id="ARBA00049043"/>
    </source>
</evidence>
<dbReference type="Pfam" id="PF04204">
    <property type="entry name" value="HTS"/>
    <property type="match status" value="1"/>
</dbReference>
<evidence type="ECO:0000313" key="10">
    <source>
        <dbReference type="Proteomes" id="UP000470082"/>
    </source>
</evidence>